<proteinExistence type="predicted"/>
<dbReference type="EMBL" id="LCQD01000013">
    <property type="protein sequence ID" value="KKW11722.1"/>
    <property type="molecule type" value="Genomic_DNA"/>
</dbReference>
<dbReference type="Proteomes" id="UP000034588">
    <property type="component" value="Unassembled WGS sequence"/>
</dbReference>
<comment type="caution">
    <text evidence="1">The sequence shown here is derived from an EMBL/GenBank/DDBJ whole genome shotgun (WGS) entry which is preliminary data.</text>
</comment>
<gene>
    <name evidence="1" type="ORF">UY48_C0013G0003</name>
</gene>
<sequence length="89" mass="10355">MTPETELSLEFKRKAKERIDALIAVGEWSKLTMKERVYYLIITAEKWREQHDGETGAAWDEVAFILDIAEFIQDASTADPFLDYREEIA</sequence>
<accession>A0A0G1Y9Z4</accession>
<evidence type="ECO:0000313" key="1">
    <source>
        <dbReference type="EMBL" id="KKW11722.1"/>
    </source>
</evidence>
<organism evidence="1 2">
    <name type="scientific">Candidatus Gottesmanbacteria bacterium GW2011_GWB1_49_7</name>
    <dbReference type="NCBI Taxonomy" id="1618448"/>
    <lineage>
        <taxon>Bacteria</taxon>
        <taxon>Candidatus Gottesmaniibacteriota</taxon>
    </lineage>
</organism>
<dbReference type="AlphaFoldDB" id="A0A0G1Y9Z4"/>
<evidence type="ECO:0000313" key="2">
    <source>
        <dbReference type="Proteomes" id="UP000034588"/>
    </source>
</evidence>
<name>A0A0G1Y9Z4_9BACT</name>
<reference evidence="1 2" key="1">
    <citation type="journal article" date="2015" name="Nature">
        <title>rRNA introns, odd ribosomes, and small enigmatic genomes across a large radiation of phyla.</title>
        <authorList>
            <person name="Brown C.T."/>
            <person name="Hug L.A."/>
            <person name="Thomas B.C."/>
            <person name="Sharon I."/>
            <person name="Castelle C.J."/>
            <person name="Singh A."/>
            <person name="Wilkins M.J."/>
            <person name="Williams K.H."/>
            <person name="Banfield J.F."/>
        </authorList>
    </citation>
    <scope>NUCLEOTIDE SEQUENCE [LARGE SCALE GENOMIC DNA]</scope>
</reference>
<protein>
    <submittedName>
        <fullName evidence="1">Uncharacterized protein</fullName>
    </submittedName>
</protein>